<dbReference type="EMBL" id="CABPRJ010001485">
    <property type="protein sequence ID" value="VVC38625.1"/>
    <property type="molecule type" value="Genomic_DNA"/>
</dbReference>
<evidence type="ECO:0000313" key="1">
    <source>
        <dbReference type="EMBL" id="VVC38625.1"/>
    </source>
</evidence>
<accession>A0A5E4NAM7</accession>
<dbReference type="Proteomes" id="UP000325440">
    <property type="component" value="Unassembled WGS sequence"/>
</dbReference>
<evidence type="ECO:0000313" key="2">
    <source>
        <dbReference type="Proteomes" id="UP000325440"/>
    </source>
</evidence>
<protein>
    <submittedName>
        <fullName evidence="1">Uncharacterized protein</fullName>
    </submittedName>
</protein>
<name>A0A5E4NAM7_9HEMI</name>
<dbReference type="AlphaFoldDB" id="A0A5E4NAM7"/>
<dbReference type="OrthoDB" id="427030at2759"/>
<keyword evidence="2" id="KW-1185">Reference proteome</keyword>
<organism evidence="1 2">
    <name type="scientific">Cinara cedri</name>
    <dbReference type="NCBI Taxonomy" id="506608"/>
    <lineage>
        <taxon>Eukaryota</taxon>
        <taxon>Metazoa</taxon>
        <taxon>Ecdysozoa</taxon>
        <taxon>Arthropoda</taxon>
        <taxon>Hexapoda</taxon>
        <taxon>Insecta</taxon>
        <taxon>Pterygota</taxon>
        <taxon>Neoptera</taxon>
        <taxon>Paraneoptera</taxon>
        <taxon>Hemiptera</taxon>
        <taxon>Sternorrhyncha</taxon>
        <taxon>Aphidomorpha</taxon>
        <taxon>Aphidoidea</taxon>
        <taxon>Aphididae</taxon>
        <taxon>Lachninae</taxon>
        <taxon>Cinara</taxon>
    </lineage>
</organism>
<reference evidence="1 2" key="1">
    <citation type="submission" date="2019-08" db="EMBL/GenBank/DDBJ databases">
        <authorList>
            <person name="Alioto T."/>
            <person name="Alioto T."/>
            <person name="Gomez Garrido J."/>
        </authorList>
    </citation>
    <scope>NUCLEOTIDE SEQUENCE [LARGE SCALE GENOMIC DNA]</scope>
</reference>
<proteinExistence type="predicted"/>
<gene>
    <name evidence="1" type="ORF">CINCED_3A016618</name>
</gene>
<sequence>MDNLYRSWNQSCQYEKISPNSIVVPVLADGRPGPIPTKCTTDCRLTERMYELNNNLTKMDKLYSLGVVYGAYVDSLRSSPTAYGSRDKQWQRHYYGETVGHFIGIVLCGWRRTGSRVFVPARACVRFIGSGGGTTTTTTSLNINYSIQR</sequence>